<gene>
    <name evidence="8" type="ORF">ASPGLDRAFT_84039</name>
</gene>
<evidence type="ECO:0000256" key="5">
    <source>
        <dbReference type="ARBA" id="ARBA00039789"/>
    </source>
</evidence>
<dbReference type="SUPFAM" id="SSF50978">
    <property type="entry name" value="WD40 repeat-like"/>
    <property type="match status" value="1"/>
</dbReference>
<dbReference type="InterPro" id="IPR019775">
    <property type="entry name" value="WD40_repeat_CS"/>
</dbReference>
<keyword evidence="3" id="KW-0677">Repeat</keyword>
<dbReference type="STRING" id="1160497.A0A1L9VDB9"/>
<feature type="repeat" description="WD" evidence="7">
    <location>
        <begin position="203"/>
        <end position="244"/>
    </location>
</feature>
<evidence type="ECO:0000256" key="2">
    <source>
        <dbReference type="ARBA" id="ARBA00022574"/>
    </source>
</evidence>
<protein>
    <recommendedName>
        <fullName evidence="5">Mitochondrial division protein 1</fullName>
    </recommendedName>
</protein>
<evidence type="ECO:0000256" key="6">
    <source>
        <dbReference type="ARBA" id="ARBA00043913"/>
    </source>
</evidence>
<evidence type="ECO:0000256" key="1">
    <source>
        <dbReference type="ARBA" id="ARBA00004570"/>
    </source>
</evidence>
<dbReference type="InterPro" id="IPR001680">
    <property type="entry name" value="WD40_rpt"/>
</dbReference>
<dbReference type="GO" id="GO:0005634">
    <property type="term" value="C:nucleus"/>
    <property type="evidence" value="ECO:0007669"/>
    <property type="project" value="TreeGrafter"/>
</dbReference>
<dbReference type="OrthoDB" id="538223at2759"/>
<dbReference type="GeneID" id="34466505"/>
<reference evidence="9" key="1">
    <citation type="journal article" date="2017" name="Genome Biol.">
        <title>Comparative genomics reveals high biological diversity and specific adaptations in the industrially and medically important fungal genus Aspergillus.</title>
        <authorList>
            <person name="de Vries R.P."/>
            <person name="Riley R."/>
            <person name="Wiebenga A."/>
            <person name="Aguilar-Osorio G."/>
            <person name="Amillis S."/>
            <person name="Uchima C.A."/>
            <person name="Anderluh G."/>
            <person name="Asadollahi M."/>
            <person name="Askin M."/>
            <person name="Barry K."/>
            <person name="Battaglia E."/>
            <person name="Bayram O."/>
            <person name="Benocci T."/>
            <person name="Braus-Stromeyer S.A."/>
            <person name="Caldana C."/>
            <person name="Canovas D."/>
            <person name="Cerqueira G.C."/>
            <person name="Chen F."/>
            <person name="Chen W."/>
            <person name="Choi C."/>
            <person name="Clum A."/>
            <person name="Dos Santos R.A."/>
            <person name="Damasio A.R."/>
            <person name="Diallinas G."/>
            <person name="Emri T."/>
            <person name="Fekete E."/>
            <person name="Flipphi M."/>
            <person name="Freyberg S."/>
            <person name="Gallo A."/>
            <person name="Gournas C."/>
            <person name="Habgood R."/>
            <person name="Hainaut M."/>
            <person name="Harispe M.L."/>
            <person name="Henrissat B."/>
            <person name="Hilden K.S."/>
            <person name="Hope R."/>
            <person name="Hossain A."/>
            <person name="Karabika E."/>
            <person name="Karaffa L."/>
            <person name="Karanyi Z."/>
            <person name="Krasevec N."/>
            <person name="Kuo A."/>
            <person name="Kusch H."/>
            <person name="LaButti K."/>
            <person name="Lagendijk E.L."/>
            <person name="Lapidus A."/>
            <person name="Levasseur A."/>
            <person name="Lindquist E."/>
            <person name="Lipzen A."/>
            <person name="Logrieco A.F."/>
            <person name="MacCabe A."/>
            <person name="Maekelae M.R."/>
            <person name="Malavazi I."/>
            <person name="Melin P."/>
            <person name="Meyer V."/>
            <person name="Mielnichuk N."/>
            <person name="Miskei M."/>
            <person name="Molnar A.P."/>
            <person name="Mule G."/>
            <person name="Ngan C.Y."/>
            <person name="Orejas M."/>
            <person name="Orosz E."/>
            <person name="Ouedraogo J.P."/>
            <person name="Overkamp K.M."/>
            <person name="Park H.-S."/>
            <person name="Perrone G."/>
            <person name="Piumi F."/>
            <person name="Punt P.J."/>
            <person name="Ram A.F."/>
            <person name="Ramon A."/>
            <person name="Rauscher S."/>
            <person name="Record E."/>
            <person name="Riano-Pachon D.M."/>
            <person name="Robert V."/>
            <person name="Roehrig J."/>
            <person name="Ruller R."/>
            <person name="Salamov A."/>
            <person name="Salih N.S."/>
            <person name="Samson R.A."/>
            <person name="Sandor E."/>
            <person name="Sanguinetti M."/>
            <person name="Schuetze T."/>
            <person name="Sepcic K."/>
            <person name="Shelest E."/>
            <person name="Sherlock G."/>
            <person name="Sophianopoulou V."/>
            <person name="Squina F.M."/>
            <person name="Sun H."/>
            <person name="Susca A."/>
            <person name="Todd R.B."/>
            <person name="Tsang A."/>
            <person name="Unkles S.E."/>
            <person name="van de Wiele N."/>
            <person name="van Rossen-Uffink D."/>
            <person name="Oliveira J.V."/>
            <person name="Vesth T.C."/>
            <person name="Visser J."/>
            <person name="Yu J.-H."/>
            <person name="Zhou M."/>
            <person name="Andersen M.R."/>
            <person name="Archer D.B."/>
            <person name="Baker S.E."/>
            <person name="Benoit I."/>
            <person name="Brakhage A.A."/>
            <person name="Braus G.H."/>
            <person name="Fischer R."/>
            <person name="Frisvad J.C."/>
            <person name="Goldman G.H."/>
            <person name="Houbraken J."/>
            <person name="Oakley B."/>
            <person name="Pocsi I."/>
            <person name="Scazzocchio C."/>
            <person name="Seiboth B."/>
            <person name="vanKuyk P.A."/>
            <person name="Wortman J."/>
            <person name="Dyer P.S."/>
            <person name="Grigoriev I.V."/>
        </authorList>
    </citation>
    <scope>NUCLEOTIDE SEQUENCE [LARGE SCALE GENOMIC DNA]</scope>
    <source>
        <strain evidence="9">CBS 516.65</strain>
    </source>
</reference>
<dbReference type="PANTHER" id="PTHR22847">
    <property type="entry name" value="WD40 REPEAT PROTEIN"/>
    <property type="match status" value="1"/>
</dbReference>
<dbReference type="InterPro" id="IPR036322">
    <property type="entry name" value="WD40_repeat_dom_sf"/>
</dbReference>
<proteinExistence type="inferred from homology"/>
<dbReference type="VEuPathDB" id="FungiDB:ASPGLDRAFT_84039"/>
<dbReference type="EMBL" id="KV878904">
    <property type="protein sequence ID" value="OJJ81885.1"/>
    <property type="molecule type" value="Genomic_DNA"/>
</dbReference>
<dbReference type="Proteomes" id="UP000184300">
    <property type="component" value="Unassembled WGS sequence"/>
</dbReference>
<dbReference type="Gene3D" id="2.130.10.10">
    <property type="entry name" value="YVTN repeat-like/Quinoprotein amine dehydrogenase"/>
    <property type="match status" value="1"/>
</dbReference>
<dbReference type="AlphaFoldDB" id="A0A1L9VDB9"/>
<evidence type="ECO:0000313" key="8">
    <source>
        <dbReference type="EMBL" id="OJJ81885.1"/>
    </source>
</evidence>
<accession>A0A1L9VDB9</accession>
<feature type="repeat" description="WD" evidence="7">
    <location>
        <begin position="245"/>
        <end position="281"/>
    </location>
</feature>
<evidence type="ECO:0000256" key="3">
    <source>
        <dbReference type="ARBA" id="ARBA00022737"/>
    </source>
</evidence>
<dbReference type="GO" id="GO:0005741">
    <property type="term" value="C:mitochondrial outer membrane"/>
    <property type="evidence" value="ECO:0007669"/>
    <property type="project" value="UniProtKB-SubCell"/>
</dbReference>
<keyword evidence="2 7" id="KW-0853">WD repeat</keyword>
<dbReference type="Pfam" id="PF00400">
    <property type="entry name" value="WD40"/>
    <property type="match status" value="2"/>
</dbReference>
<comment type="similarity">
    <text evidence="4">Belongs to the WD repeat MDV1/CAF4 family.</text>
</comment>
<dbReference type="PROSITE" id="PS50082">
    <property type="entry name" value="WD_REPEATS_2"/>
    <property type="match status" value="2"/>
</dbReference>
<sequence length="281" mass="31562">MLVKNADGIFLWVALVCQYLENVPRDPLTKLRKFPPGLGPLYERMMKEILESLELEDINLCKQILEFMTVAHRPTTLKELAYFIETSEALSDNLDSLKTDIGLCGSFLTVKYNTVYFMHQSAKGFLVEKASSEIFPSGMEETTKQHEDLQDGSMVDKFLRKHYLHWLEALALLGGLSEGILAMSQLADLAQAWKSWSACLQTLEGHSNWVYSVTFSHDSKLLASALRDRIIKVWDASNAQCLQTLEGHGSSVNSVIFSHDSKLLASASRDRIVKVWDASNG</sequence>
<organism evidence="8 9">
    <name type="scientific">Aspergillus glaucus CBS 516.65</name>
    <dbReference type="NCBI Taxonomy" id="1160497"/>
    <lineage>
        <taxon>Eukaryota</taxon>
        <taxon>Fungi</taxon>
        <taxon>Dikarya</taxon>
        <taxon>Ascomycota</taxon>
        <taxon>Pezizomycotina</taxon>
        <taxon>Eurotiomycetes</taxon>
        <taxon>Eurotiomycetidae</taxon>
        <taxon>Eurotiales</taxon>
        <taxon>Aspergillaceae</taxon>
        <taxon>Aspergillus</taxon>
        <taxon>Aspergillus subgen. Aspergillus</taxon>
    </lineage>
</organism>
<comment type="subcellular location">
    <subcellularLocation>
        <location evidence="1">Mitochondrion outer membrane</location>
        <topology evidence="1">Peripheral membrane protein</topology>
        <orientation evidence="1">Cytoplasmic side</orientation>
    </subcellularLocation>
</comment>
<name>A0A1L9VDB9_ASPGL</name>
<dbReference type="SMART" id="SM00320">
    <property type="entry name" value="WD40"/>
    <property type="match status" value="2"/>
</dbReference>
<evidence type="ECO:0000313" key="9">
    <source>
        <dbReference type="Proteomes" id="UP000184300"/>
    </source>
</evidence>
<dbReference type="PANTHER" id="PTHR22847:SF637">
    <property type="entry name" value="WD REPEAT DOMAIN 5B"/>
    <property type="match status" value="1"/>
</dbReference>
<dbReference type="RefSeq" id="XP_022398583.1">
    <property type="nucleotide sequence ID" value="XM_022550245.1"/>
</dbReference>
<evidence type="ECO:0000256" key="4">
    <source>
        <dbReference type="ARBA" id="ARBA00038415"/>
    </source>
</evidence>
<keyword evidence="9" id="KW-1185">Reference proteome</keyword>
<dbReference type="PROSITE" id="PS00678">
    <property type="entry name" value="WD_REPEATS_1"/>
    <property type="match status" value="2"/>
</dbReference>
<dbReference type="PROSITE" id="PS50294">
    <property type="entry name" value="WD_REPEATS_REGION"/>
    <property type="match status" value="2"/>
</dbReference>
<dbReference type="InterPro" id="IPR015943">
    <property type="entry name" value="WD40/YVTN_repeat-like_dom_sf"/>
</dbReference>
<dbReference type="GO" id="GO:1990234">
    <property type="term" value="C:transferase complex"/>
    <property type="evidence" value="ECO:0007669"/>
    <property type="project" value="UniProtKB-ARBA"/>
</dbReference>
<comment type="function">
    <text evidence="6">Involved in mitochondrial fission. Acts as an adapter protein required to form mitochondrial fission complexes. Formation of these complexes is required to promote constriction and fission of the mitochondrial compartment at a late step in mitochondrial division.</text>
</comment>
<evidence type="ECO:0000256" key="7">
    <source>
        <dbReference type="PROSITE-ProRule" id="PRU00221"/>
    </source>
</evidence>